<dbReference type="PROSITE" id="PS51257">
    <property type="entry name" value="PROKAR_LIPOPROTEIN"/>
    <property type="match status" value="1"/>
</dbReference>
<feature type="signal peptide" evidence="1">
    <location>
        <begin position="1"/>
        <end position="22"/>
    </location>
</feature>
<accession>A0A8J7IL47</accession>
<keyword evidence="3" id="KW-1185">Reference proteome</keyword>
<name>A0A8J7IL47_9RHOB</name>
<gene>
    <name evidence="2" type="ORF">H1D41_16900</name>
</gene>
<evidence type="ECO:0008006" key="4">
    <source>
        <dbReference type="Google" id="ProtNLM"/>
    </source>
</evidence>
<dbReference type="RefSeq" id="WP_228850029.1">
    <property type="nucleotide sequence ID" value="NZ_JADCKQ010000018.1"/>
</dbReference>
<dbReference type="AlphaFoldDB" id="A0A8J7IL47"/>
<organism evidence="2 3">
    <name type="scientific">Halocynthiibacter styelae</name>
    <dbReference type="NCBI Taxonomy" id="2761955"/>
    <lineage>
        <taxon>Bacteria</taxon>
        <taxon>Pseudomonadati</taxon>
        <taxon>Pseudomonadota</taxon>
        <taxon>Alphaproteobacteria</taxon>
        <taxon>Rhodobacterales</taxon>
        <taxon>Paracoccaceae</taxon>
        <taxon>Halocynthiibacter</taxon>
    </lineage>
</organism>
<evidence type="ECO:0000256" key="1">
    <source>
        <dbReference type="SAM" id="SignalP"/>
    </source>
</evidence>
<proteinExistence type="predicted"/>
<feature type="chain" id="PRO_5035186462" description="Lipoprotein" evidence="1">
    <location>
        <begin position="23"/>
        <end position="145"/>
    </location>
</feature>
<dbReference type="Proteomes" id="UP000640583">
    <property type="component" value="Unassembled WGS sequence"/>
</dbReference>
<dbReference type="EMBL" id="JADCKQ010000018">
    <property type="protein sequence ID" value="MBI1495323.1"/>
    <property type="molecule type" value="Genomic_DNA"/>
</dbReference>
<keyword evidence="1" id="KW-0732">Signal</keyword>
<evidence type="ECO:0000313" key="2">
    <source>
        <dbReference type="EMBL" id="MBI1495323.1"/>
    </source>
</evidence>
<protein>
    <recommendedName>
        <fullName evidence="4">Lipoprotein</fullName>
    </recommendedName>
</protein>
<comment type="caution">
    <text evidence="2">The sequence shown here is derived from an EMBL/GenBank/DDBJ whole genome shotgun (WGS) entry which is preliminary data.</text>
</comment>
<sequence length="145" mass="15551">MKLKSLLMLAGAGVLAACVTTAAGLSFGNNTGDYPNDNECDDPRFTGGGMASSLSVDNIGKDATDCQTLYSAQRIRLARTRAQWDVAQCRAIEYGNNSSRWARDNECDDPRFTGPGVDEILVPADLRADAADCRALCNAGEIWLK</sequence>
<reference evidence="2" key="1">
    <citation type="submission" date="2020-10" db="EMBL/GenBank/DDBJ databases">
        <title>Paenihalocynthiibacter styelae gen. nov., sp. nov., isolated from stalked sea squirt Styela clava.</title>
        <authorList>
            <person name="Kim Y.-O."/>
            <person name="Yoon J.-H."/>
        </authorList>
    </citation>
    <scope>NUCLEOTIDE SEQUENCE</scope>
    <source>
        <strain evidence="2">MYP1-1</strain>
    </source>
</reference>
<evidence type="ECO:0000313" key="3">
    <source>
        <dbReference type="Proteomes" id="UP000640583"/>
    </source>
</evidence>